<dbReference type="EMBL" id="CP049616">
    <property type="protein sequence ID" value="QII46665.1"/>
    <property type="molecule type" value="Genomic_DNA"/>
</dbReference>
<feature type="signal peptide" evidence="1">
    <location>
        <begin position="1"/>
        <end position="18"/>
    </location>
</feature>
<dbReference type="RefSeq" id="WP_166250037.1">
    <property type="nucleotide sequence ID" value="NZ_CP049616.1"/>
</dbReference>
<proteinExistence type="predicted"/>
<dbReference type="AlphaFoldDB" id="A0A6G7J752"/>
<reference evidence="2 3" key="1">
    <citation type="submission" date="2020-02" db="EMBL/GenBank/DDBJ databases">
        <title>Complete genome of Muricauda sp. 501str8.</title>
        <authorList>
            <person name="Dong B."/>
            <person name="Zhu S."/>
            <person name="Yang J."/>
            <person name="Chen J."/>
        </authorList>
    </citation>
    <scope>NUCLEOTIDE SEQUENCE [LARGE SCALE GENOMIC DNA]</scope>
    <source>
        <strain evidence="2 3">501str8</strain>
    </source>
</reference>
<protein>
    <submittedName>
        <fullName evidence="2">Uncharacterized protein</fullName>
    </submittedName>
</protein>
<organism evidence="2 3">
    <name type="scientific">Flagellimonas oceani</name>
    <dbReference type="NCBI Taxonomy" id="2698672"/>
    <lineage>
        <taxon>Bacteria</taxon>
        <taxon>Pseudomonadati</taxon>
        <taxon>Bacteroidota</taxon>
        <taxon>Flavobacteriia</taxon>
        <taxon>Flavobacteriales</taxon>
        <taxon>Flavobacteriaceae</taxon>
        <taxon>Flagellimonas</taxon>
    </lineage>
</organism>
<evidence type="ECO:0000313" key="3">
    <source>
        <dbReference type="Proteomes" id="UP000502928"/>
    </source>
</evidence>
<keyword evidence="1" id="KW-0732">Signal</keyword>
<sequence>MRKVFLVLTLLFINFISAQEKLLEISNDLKVGSRKVHTAFTVIDEETGNFALFLDDDNKMYGFLFSPSLKLINRFASEGLPKKYNQIIGYSIFDKKIRLFLKDKNDKTFGSVLFDFEQGITQETLYDFKLKQEFFVEGYSNASKFHLITIPKDSNLFHDYIFEEGKELVKETIDLSNQSFLDDQGTPKSLNTIMATGGNVQTIGSQYRFQVDKIDSEAPNSVESTSNIVKMYPGKSGFKLSIDTQRRTYIIDISTQALQALVSSIEKPYLPAAVVNSNSFILENKIYMISATSDDMAFSVKTLDSGEELKNIVITKDDEITFSNTPIIQEGGMYSSYREMEKTSKFLRRLGKEDIGVAVSKHKGNYVVTMGSKKEISRGGAPMMMPGVGFPMASAGAFAVTFNPTFFAYGSYSSTKATRIECLFDENFNHKEGEIPKNSFDRIKEAADKFPSTDAETVFRLDDSYIWGFYNKKLDKYMMYKF</sequence>
<evidence type="ECO:0000256" key="1">
    <source>
        <dbReference type="SAM" id="SignalP"/>
    </source>
</evidence>
<dbReference type="Proteomes" id="UP000502928">
    <property type="component" value="Chromosome"/>
</dbReference>
<keyword evidence="3" id="KW-1185">Reference proteome</keyword>
<evidence type="ECO:0000313" key="2">
    <source>
        <dbReference type="EMBL" id="QII46665.1"/>
    </source>
</evidence>
<dbReference type="KEGG" id="mut:GVT53_18915"/>
<accession>A0A6G7J752</accession>
<gene>
    <name evidence="2" type="ORF">GVT53_18915</name>
</gene>
<feature type="chain" id="PRO_5026126048" evidence="1">
    <location>
        <begin position="19"/>
        <end position="482"/>
    </location>
</feature>
<name>A0A6G7J752_9FLAO</name>